<evidence type="ECO:0000256" key="1">
    <source>
        <dbReference type="SAM" id="MobiDB-lite"/>
    </source>
</evidence>
<dbReference type="Proteomes" id="UP000199579">
    <property type="component" value="Unassembled WGS sequence"/>
</dbReference>
<dbReference type="EMBL" id="FOKJ01000040">
    <property type="protein sequence ID" value="SFB38715.1"/>
    <property type="molecule type" value="Genomic_DNA"/>
</dbReference>
<gene>
    <name evidence="2" type="ORF">SAMN04244571_02537</name>
    <name evidence="3" type="ORF">SAMN04244574_02462</name>
</gene>
<organism evidence="3 5">
    <name type="scientific">Azotobacter beijerinckii</name>
    <dbReference type="NCBI Taxonomy" id="170623"/>
    <lineage>
        <taxon>Bacteria</taxon>
        <taxon>Pseudomonadati</taxon>
        <taxon>Pseudomonadota</taxon>
        <taxon>Gammaproteobacteria</taxon>
        <taxon>Pseudomonadales</taxon>
        <taxon>Pseudomonadaceae</taxon>
        <taxon>Azotobacter</taxon>
    </lineage>
</organism>
<name>A0A1I4DLY0_9GAMM</name>
<reference evidence="3 5" key="2">
    <citation type="submission" date="2016-10" db="EMBL/GenBank/DDBJ databases">
        <authorList>
            <person name="de Groot N.N."/>
        </authorList>
    </citation>
    <scope>NUCLEOTIDE SEQUENCE [LARGE SCALE GENOMIC DNA]</scope>
    <source>
        <strain evidence="3 5">DSM 381</strain>
    </source>
</reference>
<evidence type="ECO:0000313" key="4">
    <source>
        <dbReference type="Proteomes" id="UP000198861"/>
    </source>
</evidence>
<evidence type="ECO:0000313" key="5">
    <source>
        <dbReference type="Proteomes" id="UP000199579"/>
    </source>
</evidence>
<dbReference type="EMBL" id="FOSX01000037">
    <property type="protein sequence ID" value="SFK94083.1"/>
    <property type="molecule type" value="Genomic_DNA"/>
</dbReference>
<accession>A0A1I4DLY0</accession>
<evidence type="ECO:0000313" key="3">
    <source>
        <dbReference type="EMBL" id="SFK94083.1"/>
    </source>
</evidence>
<evidence type="ECO:0000313" key="2">
    <source>
        <dbReference type="EMBL" id="SFB38715.1"/>
    </source>
</evidence>
<protein>
    <submittedName>
        <fullName evidence="3">Uncharacterized protein</fullName>
    </submittedName>
</protein>
<keyword evidence="4" id="KW-1185">Reference proteome</keyword>
<dbReference type="AlphaFoldDB" id="A0A1I4DLY0"/>
<sequence length="82" mass="8526">MHRMFSKALVFLALIVALTLLVSLASRSPKSGPPPGATPTGAGSQVPPSRPRPLAVQTPEPVKGRAVAEAATLWFLLGVADR</sequence>
<reference evidence="2 4" key="1">
    <citation type="submission" date="2016-10" db="EMBL/GenBank/DDBJ databases">
        <authorList>
            <person name="Varghese N."/>
            <person name="Submissions S."/>
        </authorList>
    </citation>
    <scope>NUCLEOTIDE SEQUENCE [LARGE SCALE GENOMIC DNA]</scope>
    <source>
        <strain evidence="2 4">DSM 282</strain>
    </source>
</reference>
<feature type="region of interest" description="Disordered" evidence="1">
    <location>
        <begin position="27"/>
        <end position="61"/>
    </location>
</feature>
<dbReference type="Proteomes" id="UP000198861">
    <property type="component" value="Unassembled WGS sequence"/>
</dbReference>
<proteinExistence type="predicted"/>